<dbReference type="AlphaFoldDB" id="A0A8J5TNB6"/>
<organism evidence="1 2">
    <name type="scientific">Homarus americanus</name>
    <name type="common">American lobster</name>
    <dbReference type="NCBI Taxonomy" id="6706"/>
    <lineage>
        <taxon>Eukaryota</taxon>
        <taxon>Metazoa</taxon>
        <taxon>Ecdysozoa</taxon>
        <taxon>Arthropoda</taxon>
        <taxon>Crustacea</taxon>
        <taxon>Multicrustacea</taxon>
        <taxon>Malacostraca</taxon>
        <taxon>Eumalacostraca</taxon>
        <taxon>Eucarida</taxon>
        <taxon>Decapoda</taxon>
        <taxon>Pleocyemata</taxon>
        <taxon>Astacidea</taxon>
        <taxon>Nephropoidea</taxon>
        <taxon>Nephropidae</taxon>
        <taxon>Homarus</taxon>
    </lineage>
</organism>
<sequence>MEQSPSSTRAVTHTLTANTLYRCFVMKMLVPLLLTSALLVVAVTASRRDCPPGPFPPNFKTNMKKCLCDDEGIDEEACKTKVNQIKDSFKTCVTSIIDEFDLTVGNSESAWTNSSNINEGSNYNSCSKNGLTNIENIE</sequence>
<keyword evidence="2" id="KW-1185">Reference proteome</keyword>
<proteinExistence type="predicted"/>
<evidence type="ECO:0000313" key="1">
    <source>
        <dbReference type="EMBL" id="KAG7175818.1"/>
    </source>
</evidence>
<name>A0A8J5TNB6_HOMAM</name>
<dbReference type="EMBL" id="JAHLQT010004633">
    <property type="protein sequence ID" value="KAG7175818.1"/>
    <property type="molecule type" value="Genomic_DNA"/>
</dbReference>
<gene>
    <name evidence="1" type="ORF">Hamer_G009840</name>
</gene>
<protein>
    <submittedName>
        <fullName evidence="1">Uncharacterized protein</fullName>
    </submittedName>
</protein>
<comment type="caution">
    <text evidence="1">The sequence shown here is derived from an EMBL/GenBank/DDBJ whole genome shotgun (WGS) entry which is preliminary data.</text>
</comment>
<accession>A0A8J5TNB6</accession>
<reference evidence="1" key="1">
    <citation type="journal article" date="2021" name="Sci. Adv.">
        <title>The American lobster genome reveals insights on longevity, neural, and immune adaptations.</title>
        <authorList>
            <person name="Polinski J.M."/>
            <person name="Zimin A.V."/>
            <person name="Clark K.F."/>
            <person name="Kohn A.B."/>
            <person name="Sadowski N."/>
            <person name="Timp W."/>
            <person name="Ptitsyn A."/>
            <person name="Khanna P."/>
            <person name="Romanova D.Y."/>
            <person name="Williams P."/>
            <person name="Greenwood S.J."/>
            <person name="Moroz L.L."/>
            <person name="Walt D.R."/>
            <person name="Bodnar A.G."/>
        </authorList>
    </citation>
    <scope>NUCLEOTIDE SEQUENCE</scope>
    <source>
        <strain evidence="1">GMGI-L3</strain>
    </source>
</reference>
<dbReference type="Proteomes" id="UP000747542">
    <property type="component" value="Unassembled WGS sequence"/>
</dbReference>
<evidence type="ECO:0000313" key="2">
    <source>
        <dbReference type="Proteomes" id="UP000747542"/>
    </source>
</evidence>